<keyword evidence="1" id="KW-0560">Oxidoreductase</keyword>
<dbReference type="InterPro" id="IPR001509">
    <property type="entry name" value="Epimerase_deHydtase"/>
</dbReference>
<dbReference type="Proteomes" id="UP000256913">
    <property type="component" value="Unassembled WGS sequence"/>
</dbReference>
<evidence type="ECO:0000259" key="3">
    <source>
        <dbReference type="SMART" id="SM00822"/>
    </source>
</evidence>
<dbReference type="InterPro" id="IPR050425">
    <property type="entry name" value="NAD(P)_dehydrat-like"/>
</dbReference>
<comment type="caution">
    <text evidence="4">The sequence shown here is derived from an EMBL/GenBank/DDBJ whole genome shotgun (WGS) entry which is preliminary data.</text>
</comment>
<name>A0A3D9ZNP1_9ACTN</name>
<dbReference type="Pfam" id="PF01370">
    <property type="entry name" value="Epimerase"/>
    <property type="match status" value="1"/>
</dbReference>
<dbReference type="PANTHER" id="PTHR10366">
    <property type="entry name" value="NAD DEPENDENT EPIMERASE/DEHYDRATASE"/>
    <property type="match status" value="1"/>
</dbReference>
<reference evidence="4 5" key="1">
    <citation type="submission" date="2018-08" db="EMBL/GenBank/DDBJ databases">
        <title>Sequencing the genomes of 1000 actinobacteria strains.</title>
        <authorList>
            <person name="Klenk H.-P."/>
        </authorList>
    </citation>
    <scope>NUCLEOTIDE SEQUENCE [LARGE SCALE GENOMIC DNA]</scope>
    <source>
        <strain evidence="4 5">DSM 44099</strain>
    </source>
</reference>
<organism evidence="4 5">
    <name type="scientific">Asanoa ferruginea</name>
    <dbReference type="NCBI Taxonomy" id="53367"/>
    <lineage>
        <taxon>Bacteria</taxon>
        <taxon>Bacillati</taxon>
        <taxon>Actinomycetota</taxon>
        <taxon>Actinomycetes</taxon>
        <taxon>Micromonosporales</taxon>
        <taxon>Micromonosporaceae</taxon>
        <taxon>Asanoa</taxon>
    </lineage>
</organism>
<evidence type="ECO:0000313" key="4">
    <source>
        <dbReference type="EMBL" id="REF98234.1"/>
    </source>
</evidence>
<evidence type="ECO:0000256" key="1">
    <source>
        <dbReference type="ARBA" id="ARBA00023002"/>
    </source>
</evidence>
<dbReference type="SMART" id="SM00822">
    <property type="entry name" value="PKS_KR"/>
    <property type="match status" value="1"/>
</dbReference>
<evidence type="ECO:0000256" key="2">
    <source>
        <dbReference type="ARBA" id="ARBA00023445"/>
    </source>
</evidence>
<feature type="domain" description="Ketoreductase" evidence="3">
    <location>
        <begin position="2"/>
        <end position="185"/>
    </location>
</feature>
<comment type="similarity">
    <text evidence="2">Belongs to the NAD(P)-dependent epimerase/dehydratase family. Dihydroflavonol-4-reductase subfamily.</text>
</comment>
<dbReference type="SUPFAM" id="SSF51735">
    <property type="entry name" value="NAD(P)-binding Rossmann-fold domains"/>
    <property type="match status" value="1"/>
</dbReference>
<accession>A0A3D9ZNP1</accession>
<dbReference type="EMBL" id="QUMQ01000001">
    <property type="protein sequence ID" value="REF98234.1"/>
    <property type="molecule type" value="Genomic_DNA"/>
</dbReference>
<dbReference type="InterPro" id="IPR057326">
    <property type="entry name" value="KR_dom"/>
</dbReference>
<dbReference type="Gene3D" id="3.40.50.720">
    <property type="entry name" value="NAD(P)-binding Rossmann-like Domain"/>
    <property type="match status" value="1"/>
</dbReference>
<dbReference type="InterPro" id="IPR036291">
    <property type="entry name" value="NAD(P)-bd_dom_sf"/>
</dbReference>
<dbReference type="GO" id="GO:0016616">
    <property type="term" value="F:oxidoreductase activity, acting on the CH-OH group of donors, NAD or NADP as acceptor"/>
    <property type="evidence" value="ECO:0007669"/>
    <property type="project" value="TreeGrafter"/>
</dbReference>
<gene>
    <name evidence="4" type="ORF">DFJ67_4248</name>
</gene>
<keyword evidence="5" id="KW-1185">Reference proteome</keyword>
<dbReference type="RefSeq" id="WP_116069550.1">
    <property type="nucleotide sequence ID" value="NZ_BONB01000036.1"/>
</dbReference>
<proteinExistence type="inferred from homology"/>
<dbReference type="PANTHER" id="PTHR10366:SF564">
    <property type="entry name" value="STEROL-4-ALPHA-CARBOXYLATE 3-DEHYDROGENASE, DECARBOXYLATING"/>
    <property type="match status" value="1"/>
</dbReference>
<sequence>MTTILVTGGSGFLGAYAVASALRAGHQVRTTVRSLARELDVRAMVTAAGVDPGPALEVVPADLTADDGWAEAMAGCTGVLHIAAPADLAELVGPARDGAVRVLRAARDAGVARVVLTSTFGAIAYGRKATEQPFTEADWTDPHAPGLEPYVVAKTLAERAAWDFVAREGGGLELVVINPTSVFGPVLDINPSNSIGLVRAMLSGAMPRVPDIWITPVDVRDVADLHVRAIDLPGAGGERFIAAGDTLMSMRDVAKLLRGRLGRDAARVSTRPLWTPLVRATALAVPTMRGLAGNVGVRRRADNTKARQAFDWTPRDAEDTLVDTARSLIAFGAV</sequence>
<dbReference type="AlphaFoldDB" id="A0A3D9ZNP1"/>
<protein>
    <submittedName>
        <fullName evidence="4">Dihydroflavonol-4-reductase</fullName>
    </submittedName>
</protein>
<dbReference type="OrthoDB" id="9778052at2"/>
<evidence type="ECO:0000313" key="5">
    <source>
        <dbReference type="Proteomes" id="UP000256913"/>
    </source>
</evidence>